<organism evidence="2 3">
    <name type="scientific">Penicillium arizonense</name>
    <dbReference type="NCBI Taxonomy" id="1835702"/>
    <lineage>
        <taxon>Eukaryota</taxon>
        <taxon>Fungi</taxon>
        <taxon>Dikarya</taxon>
        <taxon>Ascomycota</taxon>
        <taxon>Pezizomycotina</taxon>
        <taxon>Eurotiomycetes</taxon>
        <taxon>Eurotiomycetidae</taxon>
        <taxon>Eurotiales</taxon>
        <taxon>Aspergillaceae</taxon>
        <taxon>Penicillium</taxon>
    </lineage>
</organism>
<accession>A0A1F5LHI4</accession>
<sequence length="119" mass="13206">MSPQLPNPKAGKNPLRTRRHPPTSESANPSLHPIDLPHNVPSRRNSSSQPPIPPSPPELCHPKDNCSMASHRSNWPKTAFTTNHTEVPVGWSTALLVNNSNAKIASKEYLSKRHSYHIQ</sequence>
<proteinExistence type="predicted"/>
<evidence type="ECO:0000313" key="2">
    <source>
        <dbReference type="EMBL" id="OGE52674.1"/>
    </source>
</evidence>
<dbReference type="EMBL" id="LXJU01000009">
    <property type="protein sequence ID" value="OGE52674.1"/>
    <property type="molecule type" value="Genomic_DNA"/>
</dbReference>
<keyword evidence="3" id="KW-1185">Reference proteome</keyword>
<feature type="compositionally biased region" description="Pro residues" evidence="1">
    <location>
        <begin position="50"/>
        <end position="59"/>
    </location>
</feature>
<reference evidence="2 3" key="1">
    <citation type="journal article" date="2016" name="Sci. Rep.">
        <title>Penicillium arizonense, a new, genome sequenced fungal species, reveals a high chemical diversity in secreted metabolites.</title>
        <authorList>
            <person name="Grijseels S."/>
            <person name="Nielsen J.C."/>
            <person name="Randelovic M."/>
            <person name="Nielsen J."/>
            <person name="Nielsen K.F."/>
            <person name="Workman M."/>
            <person name="Frisvad J.C."/>
        </authorList>
    </citation>
    <scope>NUCLEOTIDE SEQUENCE [LARGE SCALE GENOMIC DNA]</scope>
    <source>
        <strain evidence="2 3">CBS 141311</strain>
    </source>
</reference>
<evidence type="ECO:0000256" key="1">
    <source>
        <dbReference type="SAM" id="MobiDB-lite"/>
    </source>
</evidence>
<protein>
    <submittedName>
        <fullName evidence="2">Uncharacterized protein</fullName>
    </submittedName>
</protein>
<dbReference type="RefSeq" id="XP_022488114.1">
    <property type="nucleotide sequence ID" value="XM_022631862.1"/>
</dbReference>
<comment type="caution">
    <text evidence="2">The sequence shown here is derived from an EMBL/GenBank/DDBJ whole genome shotgun (WGS) entry which is preliminary data.</text>
</comment>
<dbReference type="Proteomes" id="UP000177622">
    <property type="component" value="Unassembled WGS sequence"/>
</dbReference>
<dbReference type="AlphaFoldDB" id="A0A1F5LHI4"/>
<name>A0A1F5LHI4_PENAI</name>
<feature type="region of interest" description="Disordered" evidence="1">
    <location>
        <begin position="1"/>
        <end position="69"/>
    </location>
</feature>
<gene>
    <name evidence="2" type="ORF">PENARI_c009G05513</name>
</gene>
<dbReference type="GeneID" id="34576596"/>
<evidence type="ECO:0000313" key="3">
    <source>
        <dbReference type="Proteomes" id="UP000177622"/>
    </source>
</evidence>